<protein>
    <submittedName>
        <fullName evidence="1">Uncharacterized protein</fullName>
    </submittedName>
</protein>
<evidence type="ECO:0000313" key="1">
    <source>
        <dbReference type="EMBL" id="EBX5032222.1"/>
    </source>
</evidence>
<organism evidence="1">
    <name type="scientific">Salmonella typhimurium</name>
    <dbReference type="NCBI Taxonomy" id="90371"/>
    <lineage>
        <taxon>Bacteria</taxon>
        <taxon>Pseudomonadati</taxon>
        <taxon>Pseudomonadota</taxon>
        <taxon>Gammaproteobacteria</taxon>
        <taxon>Enterobacterales</taxon>
        <taxon>Enterobacteriaceae</taxon>
        <taxon>Salmonella</taxon>
    </lineage>
</organism>
<proteinExistence type="predicted"/>
<gene>
    <name evidence="1" type="ORF">DSG41_24565</name>
</gene>
<reference evidence="1" key="1">
    <citation type="submission" date="2018-07" db="EMBL/GenBank/DDBJ databases">
        <authorList>
            <person name="Ashton P.M."/>
            <person name="Dallman T."/>
            <person name="Nair S."/>
            <person name="De Pinna E."/>
            <person name="Peters T."/>
            <person name="Grant K."/>
        </authorList>
    </citation>
    <scope>NUCLEOTIDE SEQUENCE</scope>
    <source>
        <strain evidence="1">157366</strain>
    </source>
</reference>
<accession>A0A5W6KV67</accession>
<dbReference type="AlphaFoldDB" id="A0A5W6KV67"/>
<dbReference type="EMBL" id="AAHLLT010000078">
    <property type="protein sequence ID" value="EBX5032222.1"/>
    <property type="molecule type" value="Genomic_DNA"/>
</dbReference>
<name>A0A5W6KV67_SALTM</name>
<sequence length="69" mass="7576">CLAGLRIQSERGVMTGIIVLSSLPVYKRILLVRCLVPPGDDNQLTITADYYFHPQHEGPLCLFNCAACA</sequence>
<feature type="non-terminal residue" evidence="1">
    <location>
        <position position="1"/>
    </location>
</feature>
<comment type="caution">
    <text evidence="1">The sequence shown here is derived from an EMBL/GenBank/DDBJ whole genome shotgun (WGS) entry which is preliminary data.</text>
</comment>